<organism evidence="6 7">
    <name type="scientific">Branchiostoma floridae</name>
    <name type="common">Florida lancelet</name>
    <name type="synonym">Amphioxus</name>
    <dbReference type="NCBI Taxonomy" id="7739"/>
    <lineage>
        <taxon>Eukaryota</taxon>
        <taxon>Metazoa</taxon>
        <taxon>Chordata</taxon>
        <taxon>Cephalochordata</taxon>
        <taxon>Leptocardii</taxon>
        <taxon>Amphioxiformes</taxon>
        <taxon>Branchiostomatidae</taxon>
        <taxon>Branchiostoma</taxon>
    </lineage>
</organism>
<dbReference type="SMART" id="SM00248">
    <property type="entry name" value="ANK"/>
    <property type="match status" value="4"/>
</dbReference>
<comment type="similarity">
    <text evidence="1">Belongs to the ANKRD34 family.</text>
</comment>
<feature type="region of interest" description="Disordered" evidence="5">
    <location>
        <begin position="380"/>
        <end position="460"/>
    </location>
</feature>
<evidence type="ECO:0000256" key="3">
    <source>
        <dbReference type="ARBA" id="ARBA00023043"/>
    </source>
</evidence>
<feature type="repeat" description="ANK" evidence="4">
    <location>
        <begin position="88"/>
        <end position="121"/>
    </location>
</feature>
<feature type="compositionally biased region" description="Low complexity" evidence="5">
    <location>
        <begin position="527"/>
        <end position="539"/>
    </location>
</feature>
<dbReference type="PANTHER" id="PTHR24156:SF3">
    <property type="entry name" value="ANKYRIN REPEAT DOMAIN-CONTAINING PROTEIN 34C-LIKE"/>
    <property type="match status" value="1"/>
</dbReference>
<dbReference type="InterPro" id="IPR036770">
    <property type="entry name" value="Ankyrin_rpt-contain_sf"/>
</dbReference>
<keyword evidence="3 4" id="KW-0040">ANK repeat</keyword>
<dbReference type="KEGG" id="bfo:118412507"/>
<reference evidence="7" key="2">
    <citation type="submission" date="2025-08" db="UniProtKB">
        <authorList>
            <consortium name="RefSeq"/>
        </authorList>
    </citation>
    <scope>IDENTIFICATION</scope>
    <source>
        <strain evidence="7">S238N-H82</strain>
        <tissue evidence="7">Testes</tissue>
    </source>
</reference>
<dbReference type="Gene3D" id="1.25.40.20">
    <property type="entry name" value="Ankyrin repeat-containing domain"/>
    <property type="match status" value="1"/>
</dbReference>
<dbReference type="RefSeq" id="XP_035671287.1">
    <property type="nucleotide sequence ID" value="XM_035815394.1"/>
</dbReference>
<feature type="compositionally biased region" description="Acidic residues" evidence="5">
    <location>
        <begin position="252"/>
        <end position="266"/>
    </location>
</feature>
<keyword evidence="2" id="KW-0677">Repeat</keyword>
<dbReference type="GeneID" id="118412507"/>
<dbReference type="PANTHER" id="PTHR24156">
    <property type="entry name" value="ANK_REP_REGION DOMAIN-CONTAINING PROTEIN"/>
    <property type="match status" value="1"/>
</dbReference>
<proteinExistence type="inferred from homology"/>
<feature type="compositionally biased region" description="Low complexity" evidence="5">
    <location>
        <begin position="386"/>
        <end position="399"/>
    </location>
</feature>
<protein>
    <submittedName>
        <fullName evidence="7">Ankyrin repeat domain-containing protein 34C-like</fullName>
    </submittedName>
</protein>
<feature type="region of interest" description="Disordered" evidence="5">
    <location>
        <begin position="527"/>
        <end position="593"/>
    </location>
</feature>
<dbReference type="Pfam" id="PF12796">
    <property type="entry name" value="Ank_2"/>
    <property type="match status" value="1"/>
</dbReference>
<dbReference type="InterPro" id="IPR002110">
    <property type="entry name" value="Ankyrin_rpt"/>
</dbReference>
<dbReference type="SUPFAM" id="SSF48403">
    <property type="entry name" value="Ankyrin repeat"/>
    <property type="match status" value="1"/>
</dbReference>
<name>A0A9J7KVM8_BRAFL</name>
<feature type="compositionally biased region" description="Polar residues" evidence="5">
    <location>
        <begin position="567"/>
        <end position="586"/>
    </location>
</feature>
<evidence type="ECO:0000256" key="1">
    <source>
        <dbReference type="ARBA" id="ARBA00010029"/>
    </source>
</evidence>
<dbReference type="OrthoDB" id="341259at2759"/>
<sequence length="593" mass="65366">MVMADGTSLSMVKTEGNALLKAAWLRRLRLARLLIEGGADVNTANEDGQNALMIACMSTYKDDQSVDKAKIVRYLLDNKADVNCRDKAGRTALIYACKEKAGADVVQLLLRKEADPRIEDSPGSSALVYAVNSGDVRVLKLLINACKEKGKEVILITTTKSSDTPQCEDTKQYLYVPKSLMLSPPSRIRRLSPSDINCDLNRLQQKLSLGSALENTTQREEEAKHLGPILDPGVEDVIIGELPKRFSKLDPCSEDTDDISDQEDDTVSSHIRQIESKNGRRSPKIPLLRRHSFDPTVVTSSAKLSLLNKEKSSSAEKLRQLTEGSRCGSLSKLSNVVKDGPVMSVKEGRLPRDRRKEKRRLVKQQSCEAIRFDSGTKFESTLPVMSSTGHSSSAPSSRPLSREGNHEVEPPQLPCYARRGSLPLPPLLPTRLNPYESSSDRESSCEPSPDYAGGTPPSHLTRLRQLHDKATASAIDILRYQNRNKRRGSGTILMDEISQTRPGILPPLNFNPKPPIPDIGSIPNSPVVSEHVESPVDSPCRSKNSSAKSTSRRFSFQLEEIRRLSAQMEQTPTFSADSSSVESSPTKSDESRQ</sequence>
<reference evidence="6" key="1">
    <citation type="journal article" date="2020" name="Nat. Ecol. Evol.">
        <title>Deeply conserved synteny resolves early events in vertebrate evolution.</title>
        <authorList>
            <person name="Simakov O."/>
            <person name="Marletaz F."/>
            <person name="Yue J.X."/>
            <person name="O'Connell B."/>
            <person name="Jenkins J."/>
            <person name="Brandt A."/>
            <person name="Calef R."/>
            <person name="Tung C.H."/>
            <person name="Huang T.K."/>
            <person name="Schmutz J."/>
            <person name="Satoh N."/>
            <person name="Yu J.K."/>
            <person name="Putnam N.H."/>
            <person name="Green R.E."/>
            <person name="Rokhsar D.S."/>
        </authorList>
    </citation>
    <scope>NUCLEOTIDE SEQUENCE [LARGE SCALE GENOMIC DNA]</scope>
    <source>
        <strain evidence="6">S238N-H82</strain>
    </source>
</reference>
<accession>A0A9J7KVM8</accession>
<feature type="repeat" description="ANK" evidence="4">
    <location>
        <begin position="47"/>
        <end position="87"/>
    </location>
</feature>
<evidence type="ECO:0000313" key="7">
    <source>
        <dbReference type="RefSeq" id="XP_035671287.1"/>
    </source>
</evidence>
<evidence type="ECO:0000256" key="5">
    <source>
        <dbReference type="SAM" id="MobiDB-lite"/>
    </source>
</evidence>
<dbReference type="PROSITE" id="PS50088">
    <property type="entry name" value="ANK_REPEAT"/>
    <property type="match status" value="2"/>
</dbReference>
<feature type="compositionally biased region" description="Polar residues" evidence="5">
    <location>
        <begin position="541"/>
        <end position="554"/>
    </location>
</feature>
<feature type="compositionally biased region" description="Basic and acidic residues" evidence="5">
    <location>
        <begin position="400"/>
        <end position="409"/>
    </location>
</feature>
<evidence type="ECO:0000313" key="6">
    <source>
        <dbReference type="Proteomes" id="UP000001554"/>
    </source>
</evidence>
<gene>
    <name evidence="7" type="primary">LOC118412507</name>
</gene>
<evidence type="ECO:0000256" key="4">
    <source>
        <dbReference type="PROSITE-ProRule" id="PRU00023"/>
    </source>
</evidence>
<dbReference type="InterPro" id="IPR042637">
    <property type="entry name" value="AN34A/B/C"/>
</dbReference>
<dbReference type="AlphaFoldDB" id="A0A9J7KVM8"/>
<evidence type="ECO:0000256" key="2">
    <source>
        <dbReference type="ARBA" id="ARBA00022737"/>
    </source>
</evidence>
<feature type="region of interest" description="Disordered" evidence="5">
    <location>
        <begin position="250"/>
        <end position="284"/>
    </location>
</feature>
<keyword evidence="6" id="KW-1185">Reference proteome</keyword>
<dbReference type="Proteomes" id="UP000001554">
    <property type="component" value="Chromosome 3"/>
</dbReference>